<dbReference type="SUPFAM" id="SSF103642">
    <property type="entry name" value="Sec-C motif"/>
    <property type="match status" value="1"/>
</dbReference>
<dbReference type="EMBL" id="HACM01011040">
    <property type="protein sequence ID" value="CRZ11482.1"/>
    <property type="molecule type" value="Transcribed_RNA"/>
</dbReference>
<accession>A0A0H5RD05</accession>
<protein>
    <recommendedName>
        <fullName evidence="2">SAYSvFN domain-containing protein</fullName>
    </recommendedName>
</protein>
<feature type="transmembrane region" description="Helical" evidence="1">
    <location>
        <begin position="35"/>
        <end position="64"/>
    </location>
</feature>
<evidence type="ECO:0000256" key="1">
    <source>
        <dbReference type="SAM" id="Phobius"/>
    </source>
</evidence>
<organism evidence="3">
    <name type="scientific">Spongospora subterranea</name>
    <dbReference type="NCBI Taxonomy" id="70186"/>
    <lineage>
        <taxon>Eukaryota</taxon>
        <taxon>Sar</taxon>
        <taxon>Rhizaria</taxon>
        <taxon>Endomyxa</taxon>
        <taxon>Phytomyxea</taxon>
        <taxon>Plasmodiophorida</taxon>
        <taxon>Plasmodiophoridae</taxon>
        <taxon>Spongospora</taxon>
    </lineage>
</organism>
<proteinExistence type="predicted"/>
<keyword evidence="1" id="KW-0812">Transmembrane</keyword>
<feature type="domain" description="SAYSvFN" evidence="2">
    <location>
        <begin position="40"/>
        <end position="100"/>
    </location>
</feature>
<evidence type="ECO:0000259" key="2">
    <source>
        <dbReference type="Pfam" id="PF10260"/>
    </source>
</evidence>
<sequence length="171" mass="18957">VPKEEGTGRVPEQIPTGFDARQGAMDWRKLMTIQWGLPLMTLVLSFYFGFGEIGIIAVVAYGILTNLSNKENGDKVSGYAVFNENGTALPGTLSVEDFDDSRRNRPSSRYQNTLELAASVGHDEIAVVDKVSKFANKPCPCGSGAKHKKCCGKVLTKDEIKRQRQWEEEWT</sequence>
<name>A0A0H5RD05_9EUKA</name>
<reference evidence="3" key="1">
    <citation type="submission" date="2015-04" db="EMBL/GenBank/DDBJ databases">
        <title>The genome sequence of the plant pathogenic Rhizarian Plasmodiophora brassicae reveals insights in its biotrophic life cycle and the origin of chitin synthesis.</title>
        <authorList>
            <person name="Schwelm A."/>
            <person name="Fogelqvist J."/>
            <person name="Knaust A."/>
            <person name="Julke S."/>
            <person name="Lilja T."/>
            <person name="Dhandapani V."/>
            <person name="Bonilla-Rosso G."/>
            <person name="Karlsson M."/>
            <person name="Shevchenko A."/>
            <person name="Choi S.R."/>
            <person name="Kim H.G."/>
            <person name="Park J.Y."/>
            <person name="Lim Y.P."/>
            <person name="Ludwig-Muller J."/>
            <person name="Dixelius C."/>
        </authorList>
    </citation>
    <scope>NUCLEOTIDE SEQUENCE</scope>
    <source>
        <tissue evidence="3">Potato root galls</tissue>
    </source>
</reference>
<dbReference type="InterPro" id="IPR004027">
    <property type="entry name" value="SEC_C_motif"/>
</dbReference>
<feature type="non-terminal residue" evidence="3">
    <location>
        <position position="1"/>
    </location>
</feature>
<keyword evidence="1" id="KW-0472">Membrane</keyword>
<keyword evidence="1" id="KW-1133">Transmembrane helix</keyword>
<dbReference type="InterPro" id="IPR019387">
    <property type="entry name" value="SAYSvFN_dom"/>
</dbReference>
<evidence type="ECO:0000313" key="3">
    <source>
        <dbReference type="EMBL" id="CRZ11482.1"/>
    </source>
</evidence>
<dbReference type="AlphaFoldDB" id="A0A0H5RD05"/>
<dbReference type="Gene3D" id="3.10.450.50">
    <property type="match status" value="1"/>
</dbReference>
<dbReference type="Pfam" id="PF10260">
    <property type="entry name" value="SAYSvFN"/>
    <property type="match status" value="1"/>
</dbReference>
<dbReference type="Pfam" id="PF02810">
    <property type="entry name" value="SEC-C"/>
    <property type="match status" value="1"/>
</dbReference>